<name>A0A418SUK0_9RHOB</name>
<dbReference type="PANTHER" id="PTHR43194">
    <property type="entry name" value="HYDROLASE ALPHA/BETA FOLD FAMILY"/>
    <property type="match status" value="1"/>
</dbReference>
<dbReference type="AlphaFoldDB" id="A0A418SUK0"/>
<dbReference type="OrthoDB" id="9780765at2"/>
<protein>
    <submittedName>
        <fullName evidence="2">Alpha/beta fold hydrolase</fullName>
    </submittedName>
</protein>
<dbReference type="SUPFAM" id="SSF53474">
    <property type="entry name" value="alpha/beta-Hydrolases"/>
    <property type="match status" value="1"/>
</dbReference>
<keyword evidence="2" id="KW-0378">Hydrolase</keyword>
<dbReference type="Gene3D" id="3.40.50.1820">
    <property type="entry name" value="alpha/beta hydrolase"/>
    <property type="match status" value="1"/>
</dbReference>
<evidence type="ECO:0000259" key="1">
    <source>
        <dbReference type="Pfam" id="PF12146"/>
    </source>
</evidence>
<feature type="domain" description="Serine aminopeptidase S33" evidence="1">
    <location>
        <begin position="60"/>
        <end position="154"/>
    </location>
</feature>
<dbReference type="InterPro" id="IPR050228">
    <property type="entry name" value="Carboxylesterase_BioH"/>
</dbReference>
<gene>
    <name evidence="2" type="ORF">D3P04_13200</name>
</gene>
<dbReference type="InterPro" id="IPR029058">
    <property type="entry name" value="AB_hydrolase_fold"/>
</dbReference>
<dbReference type="Proteomes" id="UP000284202">
    <property type="component" value="Unassembled WGS sequence"/>
</dbReference>
<organism evidence="2 3">
    <name type="scientific">Paracoccus onubensis</name>
    <dbReference type="NCBI Taxonomy" id="1675788"/>
    <lineage>
        <taxon>Bacteria</taxon>
        <taxon>Pseudomonadati</taxon>
        <taxon>Pseudomonadota</taxon>
        <taxon>Alphaproteobacteria</taxon>
        <taxon>Rhodobacterales</taxon>
        <taxon>Paracoccaceae</taxon>
        <taxon>Paracoccus</taxon>
    </lineage>
</organism>
<proteinExistence type="predicted"/>
<evidence type="ECO:0000313" key="2">
    <source>
        <dbReference type="EMBL" id="RJE84597.1"/>
    </source>
</evidence>
<comment type="caution">
    <text evidence="2">The sequence shown here is derived from an EMBL/GenBank/DDBJ whole genome shotgun (WGS) entry which is preliminary data.</text>
</comment>
<keyword evidence="3" id="KW-1185">Reference proteome</keyword>
<dbReference type="GO" id="GO:0016787">
    <property type="term" value="F:hydrolase activity"/>
    <property type="evidence" value="ECO:0007669"/>
    <property type="project" value="UniProtKB-KW"/>
</dbReference>
<dbReference type="InterPro" id="IPR022742">
    <property type="entry name" value="Hydrolase_4"/>
</dbReference>
<evidence type="ECO:0000313" key="3">
    <source>
        <dbReference type="Proteomes" id="UP000284202"/>
    </source>
</evidence>
<accession>A0A418SUK0</accession>
<dbReference type="Pfam" id="PF12146">
    <property type="entry name" value="Hydrolase_4"/>
    <property type="match status" value="1"/>
</dbReference>
<dbReference type="EMBL" id="QZCG01000008">
    <property type="protein sequence ID" value="RJE84597.1"/>
    <property type="molecule type" value="Genomic_DNA"/>
</dbReference>
<sequence length="310" mass="34586">MDELYTAEAVEGIAHESVSQGQKLFIWQKPRVFDGPSRGTILFVHGSSMASQPTFDLQVESKPYASVMNWFASRGFDTWCFDCRGYGRSYKGDDVLATISDGADDALAAAEYIADQGVEGPLLVYGISSGALRAALFSQRNPDRVARVALDAMVWTGKGSPTLEQRRTKLDQWRGTTRRPQNAEFMWSIFNRDHPGTVHDDFAQPFIDQVLELDDSMPNGTYIDMCANLPLVDPAKLAMPVAIMRGEYDGIASMEDLLDFFALLPNADKEFAVMPGISHASFAQKNFMIAYQILHAFYTRPKQLYRVGDH</sequence>
<reference evidence="3" key="1">
    <citation type="submission" date="2018-09" db="EMBL/GenBank/DDBJ databases">
        <title>Acidovorax cavernicola nov. sp. isolated from Gruta de las Maravillas (Aracena, Spain).</title>
        <authorList>
            <person name="Jurado V."/>
            <person name="Gutierrez-Patricio S."/>
            <person name="Gonzalez-Pimentel J.L."/>
            <person name="Miller A.Z."/>
            <person name="Laiz L."/>
            <person name="Saiz-Jimenez C."/>
        </authorList>
    </citation>
    <scope>NUCLEOTIDE SEQUENCE [LARGE SCALE GENOMIC DNA]</scope>
    <source>
        <strain evidence="3">1011MAR3C25</strain>
    </source>
</reference>
<dbReference type="PANTHER" id="PTHR43194:SF2">
    <property type="entry name" value="PEROXISOMAL MEMBRANE PROTEIN LPX1"/>
    <property type="match status" value="1"/>
</dbReference>